<organism evidence="1 2">
    <name type="scientific">Austropuccinia psidii MF-1</name>
    <dbReference type="NCBI Taxonomy" id="1389203"/>
    <lineage>
        <taxon>Eukaryota</taxon>
        <taxon>Fungi</taxon>
        <taxon>Dikarya</taxon>
        <taxon>Basidiomycota</taxon>
        <taxon>Pucciniomycotina</taxon>
        <taxon>Pucciniomycetes</taxon>
        <taxon>Pucciniales</taxon>
        <taxon>Sphaerophragmiaceae</taxon>
        <taxon>Austropuccinia</taxon>
    </lineage>
</organism>
<dbReference type="EMBL" id="AVOT02029924">
    <property type="protein sequence ID" value="MBW0522935.1"/>
    <property type="molecule type" value="Genomic_DNA"/>
</dbReference>
<gene>
    <name evidence="1" type="ORF">O181_062650</name>
</gene>
<keyword evidence="2" id="KW-1185">Reference proteome</keyword>
<proteinExistence type="predicted"/>
<comment type="caution">
    <text evidence="1">The sequence shown here is derived from an EMBL/GenBank/DDBJ whole genome shotgun (WGS) entry which is preliminary data.</text>
</comment>
<name>A0A9Q3EPQ7_9BASI</name>
<sequence length="208" mass="23388">MASGNPQRPPAQLKCSLPLNSRGRFPIPPCTLYSRMREWCIYGIIYHHAPFFLRNPMVKFSGPDSMIPNKGPKSHYPFKSRTLQFISLAIHGCCQKTIPGPQPPGPAEVGLAILSGLFQGPSSEIIHHSIRCKGRKYFKTPWTTQLVHTGSNQSTCMSLEQLGQIIFHCGNSITQFNSQDGQNFIYPIQRIQPYDSPSRISLSVFHIY</sequence>
<dbReference type="Proteomes" id="UP000765509">
    <property type="component" value="Unassembled WGS sequence"/>
</dbReference>
<accession>A0A9Q3EPQ7</accession>
<dbReference type="AlphaFoldDB" id="A0A9Q3EPQ7"/>
<reference evidence="1" key="1">
    <citation type="submission" date="2021-03" db="EMBL/GenBank/DDBJ databases">
        <title>Draft genome sequence of rust myrtle Austropuccinia psidii MF-1, a brazilian biotype.</title>
        <authorList>
            <person name="Quecine M.C."/>
            <person name="Pachon D.M.R."/>
            <person name="Bonatelli M.L."/>
            <person name="Correr F.H."/>
            <person name="Franceschini L.M."/>
            <person name="Leite T.F."/>
            <person name="Margarido G.R.A."/>
            <person name="Almeida C.A."/>
            <person name="Ferrarezi J.A."/>
            <person name="Labate C.A."/>
        </authorList>
    </citation>
    <scope>NUCLEOTIDE SEQUENCE</scope>
    <source>
        <strain evidence="1">MF-1</strain>
    </source>
</reference>
<evidence type="ECO:0000313" key="2">
    <source>
        <dbReference type="Proteomes" id="UP000765509"/>
    </source>
</evidence>
<evidence type="ECO:0000313" key="1">
    <source>
        <dbReference type="EMBL" id="MBW0522935.1"/>
    </source>
</evidence>
<protein>
    <submittedName>
        <fullName evidence="1">Uncharacterized protein</fullName>
    </submittedName>
</protein>